<dbReference type="InterPro" id="IPR016024">
    <property type="entry name" value="ARM-type_fold"/>
</dbReference>
<evidence type="ECO:0000313" key="3">
    <source>
        <dbReference type="Proteomes" id="UP000087766"/>
    </source>
</evidence>
<dbReference type="InterPro" id="IPR025283">
    <property type="entry name" value="DUF4042"/>
</dbReference>
<dbReference type="Proteomes" id="UP000087766">
    <property type="component" value="Chromosome 2"/>
</dbReference>
<reference evidence="4" key="2">
    <citation type="submission" date="2025-08" db="UniProtKB">
        <authorList>
            <consortium name="RefSeq"/>
        </authorList>
    </citation>
    <scope>IDENTIFICATION</scope>
    <source>
        <tissue evidence="4">Leaf</tissue>
    </source>
</reference>
<dbReference type="RefSeq" id="XP_022634519.1">
    <property type="nucleotide sequence ID" value="XM_022778798.1"/>
</dbReference>
<dbReference type="AlphaFoldDB" id="A0A3Q0EVS0"/>
<name>A0A3Q0EVS0_VIGRR</name>
<gene>
    <name evidence="4" type="primary">LOC106756139</name>
</gene>
<protein>
    <submittedName>
        <fullName evidence="4">HEAT repeat-containing protein 6 isoform X3</fullName>
    </submittedName>
</protein>
<organism evidence="3 4">
    <name type="scientific">Vigna radiata var. radiata</name>
    <name type="common">Mung bean</name>
    <name type="synonym">Phaseolus aureus</name>
    <dbReference type="NCBI Taxonomy" id="3916"/>
    <lineage>
        <taxon>Eukaryota</taxon>
        <taxon>Viridiplantae</taxon>
        <taxon>Streptophyta</taxon>
        <taxon>Embryophyta</taxon>
        <taxon>Tracheophyta</taxon>
        <taxon>Spermatophyta</taxon>
        <taxon>Magnoliopsida</taxon>
        <taxon>eudicotyledons</taxon>
        <taxon>Gunneridae</taxon>
        <taxon>Pentapetalae</taxon>
        <taxon>rosids</taxon>
        <taxon>fabids</taxon>
        <taxon>Fabales</taxon>
        <taxon>Fabaceae</taxon>
        <taxon>Papilionoideae</taxon>
        <taxon>50 kb inversion clade</taxon>
        <taxon>NPAAA clade</taxon>
        <taxon>indigoferoid/millettioid clade</taxon>
        <taxon>Phaseoleae</taxon>
        <taxon>Vigna</taxon>
    </lineage>
</organism>
<dbReference type="InterPro" id="IPR052107">
    <property type="entry name" value="HEAT6"/>
</dbReference>
<keyword evidence="3" id="KW-1185">Reference proteome</keyword>
<feature type="domain" description="DUF4042" evidence="2">
    <location>
        <begin position="336"/>
        <end position="518"/>
    </location>
</feature>
<dbReference type="InterPro" id="IPR011989">
    <property type="entry name" value="ARM-like"/>
</dbReference>
<dbReference type="Pfam" id="PF13251">
    <property type="entry name" value="DUF4042"/>
    <property type="match status" value="1"/>
</dbReference>
<dbReference type="GeneID" id="106756139"/>
<proteinExistence type="predicted"/>
<evidence type="ECO:0000256" key="1">
    <source>
        <dbReference type="SAM" id="MobiDB-lite"/>
    </source>
</evidence>
<evidence type="ECO:0000313" key="4">
    <source>
        <dbReference type="RefSeq" id="XP_022634519.1"/>
    </source>
</evidence>
<dbReference type="SUPFAM" id="SSF48371">
    <property type="entry name" value="ARM repeat"/>
    <property type="match status" value="1"/>
</dbReference>
<dbReference type="Gene3D" id="1.25.10.10">
    <property type="entry name" value="Leucine-rich Repeat Variant"/>
    <property type="match status" value="2"/>
</dbReference>
<dbReference type="PANTHER" id="PTHR13366:SF0">
    <property type="entry name" value="HEAT REPEAT-CONTAINING PROTEIN 6"/>
    <property type="match status" value="1"/>
</dbReference>
<evidence type="ECO:0000259" key="2">
    <source>
        <dbReference type="Pfam" id="PF13251"/>
    </source>
</evidence>
<feature type="region of interest" description="Disordered" evidence="1">
    <location>
        <begin position="312"/>
        <end position="331"/>
    </location>
</feature>
<sequence>MAGKGFEGAAPTSLARSWRTAFLTLRDETLTIPPRNSNVQLLDNLILSHSNALVSAAVELPSHEVLSDILFMMELVAATSSDEEDCTRIYLQTSRLIHDICRCVSFDLNFSSYSSVLSCFGKMLNLFLRNVAAICDISGICSTTTIVPAIECLQAVRFIIISHRRWLQSEDIILVKFLLDVIDCSHGVPFWMPHSICKEKSTGINMRFSTERSSSELQTVAFEMLGEAISRAGSSFPVDIWRSILEVFRKTMDVLALKPPVVEDSAMSRFYESFLCCLHLILIDPKCAVSDHVSVFVAVLRMLDSESSTINVTSSDSEFSDGDGSANDSGRVQNSRVRVAAITCIQDLCQADSKSLSMQWSLLLPTSDALQARMHDATLMTCLLFDPCLKARMASATTLVTMMDGLSSIFLQVAEYKESNKFGSFMALSSSLGKILLELHRGLLYLIEHEAHTKLLVLLFRIIKLLISSTPYSRMPPNLLPLVVTSIRTRIEEGFWLKSERSGLLAAAIGCLTLALSTSPSSAQIRNMLCDEVSSGHIETEKKFGVLSTLFEYSIQSSCLTICLEALQGLKAAFHNYPNIVTACWKQISAIVYQLISTMCVETPSRQSSELVGSPTTFINEKVTIAAIKVLDEALRAISGFQGTEDLSDDKLMDIPFAYDCIRTKKVSSAPSYDVEEKDDVIVNFEACDSGIQQWCEAIEKHMPLILCHSSAMVRAASITCFAGMTSSVFMCFTKEKQDFILSSLVHAAVRDSVPSVRSSACRAVGIISCFPQVCQSAEVLEKFIHAVEINTRDALISVRITASWALANICDAICHSDRIPPFGQQMGSISNPQLIVLLTECALHLTKDGDKVKSNAVRALGYISRILKCSTSKFQDTPLDHHNHLNEAFLNTKDLMVCQQHCALDCLQDLNRLERIVQSFISCITTGNVKVQWNVCHALGNLFLNETLRLQDMNWSPVVFGILLQLLRDSSNFKIRIQAAAALAVPVSVLDYGQSFSKIVESVEHLLENMDEDQISGPSNFKYRVSLKKQLTLTMLHILSFISSSNDQQLKDFLVMKALILEDWFKGLCSSGEGMIDAQDKGITDRKRVMICSALQSLIELYRDKQQDAIAEKFEKLKNNL</sequence>
<dbReference type="PANTHER" id="PTHR13366">
    <property type="entry name" value="MALARIA ANTIGEN-RELATED"/>
    <property type="match status" value="1"/>
</dbReference>
<reference evidence="3" key="1">
    <citation type="journal article" date="2014" name="Nat. Commun.">
        <title>Genome sequence of mungbean and insights into evolution within Vigna species.</title>
        <authorList>
            <person name="Kang Y.J."/>
            <person name="Kim S.K."/>
            <person name="Kim M.Y."/>
            <person name="Lestari P."/>
            <person name="Kim K.H."/>
            <person name="Ha B.K."/>
            <person name="Jun T.H."/>
            <person name="Hwang W.J."/>
            <person name="Lee T."/>
            <person name="Lee J."/>
            <person name="Shim S."/>
            <person name="Yoon M.Y."/>
            <person name="Jang Y.E."/>
            <person name="Han K.S."/>
            <person name="Taeprayoon P."/>
            <person name="Yoon N."/>
            <person name="Somta P."/>
            <person name="Tanya P."/>
            <person name="Kim K.S."/>
            <person name="Gwag J.G."/>
            <person name="Moon J.K."/>
            <person name="Lee Y.H."/>
            <person name="Park B.S."/>
            <person name="Bombarely A."/>
            <person name="Doyle J.J."/>
            <person name="Jackson S.A."/>
            <person name="Schafleitner R."/>
            <person name="Srinives P."/>
            <person name="Varshney R.K."/>
            <person name="Lee S.H."/>
        </authorList>
    </citation>
    <scope>NUCLEOTIDE SEQUENCE [LARGE SCALE GENOMIC DNA]</scope>
    <source>
        <strain evidence="3">cv. VC1973A</strain>
    </source>
</reference>
<accession>A0A3Q0EVS0</accession>
<feature type="compositionally biased region" description="Low complexity" evidence="1">
    <location>
        <begin position="314"/>
        <end position="325"/>
    </location>
</feature>